<keyword evidence="1" id="KW-1133">Transmembrane helix</keyword>
<reference evidence="2" key="1">
    <citation type="submission" date="2022-10" db="EMBL/GenBank/DDBJ databases">
        <title>Adaptive evolution leads to modifications in subtelomeric GC content in a zoonotic Cryptosporidium species.</title>
        <authorList>
            <person name="Li J."/>
            <person name="Feng Y."/>
            <person name="Xiao L."/>
        </authorList>
    </citation>
    <scope>NUCLEOTIDE SEQUENCE</scope>
    <source>
        <strain evidence="2">33844</strain>
    </source>
</reference>
<accession>A0A9D5DEQ5</accession>
<feature type="transmembrane region" description="Helical" evidence="1">
    <location>
        <begin position="83"/>
        <end position="103"/>
    </location>
</feature>
<protein>
    <submittedName>
        <fullName evidence="2">Uncharacterized protein</fullName>
    </submittedName>
</protein>
<dbReference type="AlphaFoldDB" id="A0A9D5DEQ5"/>
<keyword evidence="1" id="KW-0472">Membrane</keyword>
<comment type="caution">
    <text evidence="2">The sequence shown here is derived from an EMBL/GenBank/DDBJ whole genome shotgun (WGS) entry which is preliminary data.</text>
</comment>
<gene>
    <name evidence="2" type="ORF">OJ253_3706</name>
</gene>
<keyword evidence="1" id="KW-0812">Transmembrane</keyword>
<dbReference type="EMBL" id="JAPCXC010000152">
    <property type="protein sequence ID" value="KAJ1604381.1"/>
    <property type="molecule type" value="Genomic_DNA"/>
</dbReference>
<organism evidence="2">
    <name type="scientific">Cryptosporidium canis</name>
    <dbReference type="NCBI Taxonomy" id="195482"/>
    <lineage>
        <taxon>Eukaryota</taxon>
        <taxon>Sar</taxon>
        <taxon>Alveolata</taxon>
        <taxon>Apicomplexa</taxon>
        <taxon>Conoidasida</taxon>
        <taxon>Coccidia</taxon>
        <taxon>Eucoccidiorida</taxon>
        <taxon>Eimeriorina</taxon>
        <taxon>Cryptosporidiidae</taxon>
        <taxon>Cryptosporidium</taxon>
    </lineage>
</organism>
<proteinExistence type="predicted"/>
<dbReference type="Proteomes" id="UP001067231">
    <property type="component" value="Unassembled WGS sequence"/>
</dbReference>
<name>A0A9D5DEQ5_9CRYT</name>
<sequence length="169" mass="19542">MTENRLQYLFERFRSNAVSEEELQELLAAAAQAENEEKFKLLLTQTLEAAPGKEYNQAYWNIFFEQLMEKRRAKVIPLYKRPVFRWIVAASVILVAALSYFVISNERSEEKSNRTVVSLPSDVEAPKETRAVITLADSRKIYLDSAGNGVVFFFIEKYILVGRHLYPQI</sequence>
<evidence type="ECO:0000313" key="2">
    <source>
        <dbReference type="EMBL" id="KAJ1604381.1"/>
    </source>
</evidence>
<evidence type="ECO:0000256" key="1">
    <source>
        <dbReference type="SAM" id="Phobius"/>
    </source>
</evidence>